<evidence type="ECO:0000256" key="1">
    <source>
        <dbReference type="SAM" id="MobiDB-lite"/>
    </source>
</evidence>
<name>A0A1Y2F2Y3_9BASI</name>
<keyword evidence="3" id="KW-1185">Reference proteome</keyword>
<comment type="caution">
    <text evidence="2">The sequence shown here is derived from an EMBL/GenBank/DDBJ whole genome shotgun (WGS) entry which is preliminary data.</text>
</comment>
<feature type="compositionally biased region" description="Basic and acidic residues" evidence="1">
    <location>
        <begin position="8"/>
        <end position="21"/>
    </location>
</feature>
<accession>A0A1Y2F2Y3</accession>
<dbReference type="InParanoid" id="A0A1Y2F2Y3"/>
<dbReference type="AlphaFoldDB" id="A0A1Y2F2Y3"/>
<dbReference type="Proteomes" id="UP000193467">
    <property type="component" value="Unassembled WGS sequence"/>
</dbReference>
<protein>
    <submittedName>
        <fullName evidence="2">Uncharacterized protein</fullName>
    </submittedName>
</protein>
<evidence type="ECO:0000313" key="3">
    <source>
        <dbReference type="Proteomes" id="UP000193467"/>
    </source>
</evidence>
<gene>
    <name evidence="2" type="ORF">BCR35DRAFT_305209</name>
</gene>
<evidence type="ECO:0000313" key="2">
    <source>
        <dbReference type="EMBL" id="ORY78047.1"/>
    </source>
</evidence>
<proteinExistence type="predicted"/>
<dbReference type="EMBL" id="MCGR01000030">
    <property type="protein sequence ID" value="ORY78047.1"/>
    <property type="molecule type" value="Genomic_DNA"/>
</dbReference>
<reference evidence="2 3" key="1">
    <citation type="submission" date="2016-07" db="EMBL/GenBank/DDBJ databases">
        <title>Pervasive Adenine N6-methylation of Active Genes in Fungi.</title>
        <authorList>
            <consortium name="DOE Joint Genome Institute"/>
            <person name="Mondo S.J."/>
            <person name="Dannebaum R.O."/>
            <person name="Kuo R.C."/>
            <person name="Labutti K."/>
            <person name="Haridas S."/>
            <person name="Kuo A."/>
            <person name="Salamov A."/>
            <person name="Ahrendt S.R."/>
            <person name="Lipzen A."/>
            <person name="Sullivan W."/>
            <person name="Andreopoulos W.B."/>
            <person name="Clum A."/>
            <person name="Lindquist E."/>
            <person name="Daum C."/>
            <person name="Ramamoorthy G.K."/>
            <person name="Gryganskyi A."/>
            <person name="Culley D."/>
            <person name="Magnuson J.K."/>
            <person name="James T.Y."/>
            <person name="O'Malley M.A."/>
            <person name="Stajich J.E."/>
            <person name="Spatafora J.W."/>
            <person name="Visel A."/>
            <person name="Grigoriev I.V."/>
        </authorList>
    </citation>
    <scope>NUCLEOTIDE SEQUENCE [LARGE SCALE GENOMIC DNA]</scope>
    <source>
        <strain evidence="2 3">62-1032</strain>
    </source>
</reference>
<organism evidence="2 3">
    <name type="scientific">Leucosporidium creatinivorum</name>
    <dbReference type="NCBI Taxonomy" id="106004"/>
    <lineage>
        <taxon>Eukaryota</taxon>
        <taxon>Fungi</taxon>
        <taxon>Dikarya</taxon>
        <taxon>Basidiomycota</taxon>
        <taxon>Pucciniomycotina</taxon>
        <taxon>Microbotryomycetes</taxon>
        <taxon>Leucosporidiales</taxon>
        <taxon>Leucosporidium</taxon>
    </lineage>
</organism>
<feature type="region of interest" description="Disordered" evidence="1">
    <location>
        <begin position="1"/>
        <end position="21"/>
    </location>
</feature>
<sequence length="94" mass="10817">MSWKRYRSNRESSRGYREGRRTIAGAEGRPRWCSRRPHDVGDEVQSDIRSLVVVRSLRGRLRWRALVRSHGEGRDCRGAREGLHDNLGVGGSRC</sequence>